<dbReference type="InterPro" id="IPR002524">
    <property type="entry name" value="Cation_efflux"/>
</dbReference>
<dbReference type="Gene3D" id="3.30.70.1350">
    <property type="entry name" value="Cation efflux protein, cytoplasmic domain"/>
    <property type="match status" value="1"/>
</dbReference>
<dbReference type="SUPFAM" id="SSF161111">
    <property type="entry name" value="Cation efflux protein transmembrane domain-like"/>
    <property type="match status" value="1"/>
</dbReference>
<dbReference type="InterPro" id="IPR058533">
    <property type="entry name" value="Cation_efflux_TM"/>
</dbReference>
<feature type="domain" description="Cation efflux protein transmembrane" evidence="8">
    <location>
        <begin position="17"/>
        <end position="208"/>
    </location>
</feature>
<proteinExistence type="inferred from homology"/>
<dbReference type="EMBL" id="ACWF01000120">
    <property type="protein sequence ID" value="EHL76958.1"/>
    <property type="molecule type" value="Genomic_DNA"/>
</dbReference>
<keyword evidence="6 7" id="KW-0472">Membrane</keyword>
<dbReference type="NCBIfam" id="TIGR01297">
    <property type="entry name" value="CDF"/>
    <property type="match status" value="1"/>
</dbReference>
<feature type="transmembrane region" description="Helical" evidence="7">
    <location>
        <begin position="158"/>
        <end position="178"/>
    </location>
</feature>
<comment type="similarity">
    <text evidence="2">Belongs to the cation diffusion facilitator (CDF) transporter (TC 2.A.4) family.</text>
</comment>
<protein>
    <submittedName>
        <fullName evidence="10">Cation diffusion facilitator family transporter</fullName>
    </submittedName>
</protein>
<evidence type="ECO:0000259" key="8">
    <source>
        <dbReference type="Pfam" id="PF01545"/>
    </source>
</evidence>
<comment type="subcellular location">
    <subcellularLocation>
        <location evidence="1">Membrane</location>
        <topology evidence="1">Multi-pass membrane protein</topology>
    </subcellularLocation>
</comment>
<evidence type="ECO:0000256" key="5">
    <source>
        <dbReference type="ARBA" id="ARBA00022989"/>
    </source>
</evidence>
<evidence type="ECO:0000313" key="10">
    <source>
        <dbReference type="EMBL" id="EHL76958.1"/>
    </source>
</evidence>
<evidence type="ECO:0000313" key="11">
    <source>
        <dbReference type="Proteomes" id="UP000011747"/>
    </source>
</evidence>
<dbReference type="InterPro" id="IPR050291">
    <property type="entry name" value="CDF_Transporter"/>
</dbReference>
<evidence type="ECO:0000259" key="9">
    <source>
        <dbReference type="Pfam" id="PF16916"/>
    </source>
</evidence>
<dbReference type="SUPFAM" id="SSF160240">
    <property type="entry name" value="Cation efflux protein cytoplasmic domain-like"/>
    <property type="match status" value="1"/>
</dbReference>
<gene>
    <name evidence="10" type="ORF">HMPREF1015_00904</name>
</gene>
<keyword evidence="3" id="KW-0813">Transport</keyword>
<feature type="transmembrane region" description="Helical" evidence="7">
    <location>
        <begin position="87"/>
        <end position="106"/>
    </location>
</feature>
<dbReference type="FunFam" id="1.20.1510.10:FF:000006">
    <property type="entry name" value="Divalent cation efflux transporter"/>
    <property type="match status" value="1"/>
</dbReference>
<dbReference type="GO" id="GO:0008324">
    <property type="term" value="F:monoatomic cation transmembrane transporter activity"/>
    <property type="evidence" value="ECO:0007669"/>
    <property type="project" value="InterPro"/>
</dbReference>
<dbReference type="Pfam" id="PF01545">
    <property type="entry name" value="Cation_efflux"/>
    <property type="match status" value="1"/>
</dbReference>
<keyword evidence="4 7" id="KW-0812">Transmembrane</keyword>
<dbReference type="PANTHER" id="PTHR43840:SF50">
    <property type="entry name" value="MANGANESE EFFLUX SYSTEM PROTEIN MNES"/>
    <property type="match status" value="1"/>
</dbReference>
<feature type="transmembrane region" description="Helical" evidence="7">
    <location>
        <begin position="15"/>
        <end position="35"/>
    </location>
</feature>
<evidence type="ECO:0000256" key="2">
    <source>
        <dbReference type="ARBA" id="ARBA00008114"/>
    </source>
</evidence>
<dbReference type="PANTHER" id="PTHR43840">
    <property type="entry name" value="MITOCHONDRIAL METAL TRANSPORTER 1-RELATED"/>
    <property type="match status" value="1"/>
</dbReference>
<dbReference type="GO" id="GO:0016020">
    <property type="term" value="C:membrane"/>
    <property type="evidence" value="ECO:0007669"/>
    <property type="project" value="UniProtKB-SubCell"/>
</dbReference>
<evidence type="ECO:0000256" key="7">
    <source>
        <dbReference type="SAM" id="Phobius"/>
    </source>
</evidence>
<organism evidence="10 11">
    <name type="scientific">Bacillus smithii 7_3_47FAA</name>
    <dbReference type="NCBI Taxonomy" id="665952"/>
    <lineage>
        <taxon>Bacteria</taxon>
        <taxon>Bacillati</taxon>
        <taxon>Bacillota</taxon>
        <taxon>Bacilli</taxon>
        <taxon>Bacillales</taxon>
        <taxon>Bacillaceae</taxon>
        <taxon>Bacillus</taxon>
    </lineage>
</organism>
<dbReference type="Proteomes" id="UP000011747">
    <property type="component" value="Unassembled WGS sequence"/>
</dbReference>
<sequence length="290" mass="32067">MDEKKFQDLKAGERGAVISIFSYLFLSVFKLLIGITSHSEALKADGLNNTTDIIASVAVLIGLRLARKPADEDHPYGHWRAETVASLMASFIMMMVGLQVLFNAVSSIFHHKEQIPDWISAWAALFGSFVMFLVYLYNRRLAKRINSQSVMAAAKDNLSDALVGVGTAIGIIGSQFHLTWLDPLAAVIIGLLICRTAWEIFRDASHDLTDGFDEGQLQKFKETVLTVPGVIKVKSVKARKYGNNVIVDIVILVDPTLDVRSSHGISDKVENILTEKYDVFGAHVHIEPKD</sequence>
<evidence type="ECO:0000256" key="1">
    <source>
        <dbReference type="ARBA" id="ARBA00004141"/>
    </source>
</evidence>
<keyword evidence="11" id="KW-1185">Reference proteome</keyword>
<dbReference type="InterPro" id="IPR027470">
    <property type="entry name" value="Cation_efflux_CTD"/>
</dbReference>
<evidence type="ECO:0000256" key="4">
    <source>
        <dbReference type="ARBA" id="ARBA00022692"/>
    </source>
</evidence>
<reference evidence="10 11" key="1">
    <citation type="submission" date="2011-09" db="EMBL/GenBank/DDBJ databases">
        <title>The Genome Sequence of Bacillus smithii 7_3_47FAA.</title>
        <authorList>
            <consortium name="The Broad Institute Genome Sequencing Platform"/>
            <person name="Earl A."/>
            <person name="Ward D."/>
            <person name="Feldgarden M."/>
            <person name="Gevers D."/>
            <person name="Daigneault M."/>
            <person name="Strauss J."/>
            <person name="Allen-Vercoe E."/>
            <person name="Young S.K."/>
            <person name="Zeng Q."/>
            <person name="Gargeya S."/>
            <person name="Fitzgerald M."/>
            <person name="Haas B."/>
            <person name="Abouelleil A."/>
            <person name="Alvarado L."/>
            <person name="Arachchi H.M."/>
            <person name="Berlin A."/>
            <person name="Brown A."/>
            <person name="Chapman S.B."/>
            <person name="Chen Z."/>
            <person name="Dunbar C."/>
            <person name="Freedman E."/>
            <person name="Gearin G."/>
            <person name="Goldberg J."/>
            <person name="Griggs A."/>
            <person name="Gujja S."/>
            <person name="Heiman D."/>
            <person name="Howarth C."/>
            <person name="Larson L."/>
            <person name="Lui A."/>
            <person name="MacDonald P.J.P."/>
            <person name="Montmayeur A."/>
            <person name="Murphy C."/>
            <person name="Neiman D."/>
            <person name="Pearson M."/>
            <person name="Priest M."/>
            <person name="Roberts A."/>
            <person name="Saif S."/>
            <person name="Shea T."/>
            <person name="Shenoy N."/>
            <person name="Sisk P."/>
            <person name="Stolte C."/>
            <person name="Sykes S."/>
            <person name="Wortman J."/>
            <person name="Nusbaum C."/>
            <person name="Birren B."/>
        </authorList>
    </citation>
    <scope>NUCLEOTIDE SEQUENCE [LARGE SCALE GENOMIC DNA]</scope>
    <source>
        <strain evidence="10 11">7_3_47FAA</strain>
    </source>
</reference>
<keyword evidence="5 7" id="KW-1133">Transmembrane helix</keyword>
<name>G9QMY7_9BACI</name>
<dbReference type="InterPro" id="IPR027469">
    <property type="entry name" value="Cation_efflux_TMD_sf"/>
</dbReference>
<dbReference type="AlphaFoldDB" id="G9QMY7"/>
<feature type="domain" description="Cation efflux protein cytoplasmic" evidence="9">
    <location>
        <begin position="214"/>
        <end position="288"/>
    </location>
</feature>
<dbReference type="RefSeq" id="WP_003354664.1">
    <property type="nucleotide sequence ID" value="NZ_JH414757.1"/>
</dbReference>
<dbReference type="InterPro" id="IPR036837">
    <property type="entry name" value="Cation_efflux_CTD_sf"/>
</dbReference>
<dbReference type="Gene3D" id="1.20.1510.10">
    <property type="entry name" value="Cation efflux protein transmembrane domain"/>
    <property type="match status" value="1"/>
</dbReference>
<evidence type="ECO:0000256" key="6">
    <source>
        <dbReference type="ARBA" id="ARBA00023136"/>
    </source>
</evidence>
<dbReference type="HOGENOM" id="CLU_013430_3_5_9"/>
<dbReference type="PATRIC" id="fig|665952.3.peg.2476"/>
<accession>G9QMY7</accession>
<dbReference type="Pfam" id="PF16916">
    <property type="entry name" value="ZT_dimer"/>
    <property type="match status" value="1"/>
</dbReference>
<feature type="transmembrane region" description="Helical" evidence="7">
    <location>
        <begin position="118"/>
        <end position="137"/>
    </location>
</feature>
<comment type="caution">
    <text evidence="10">The sequence shown here is derived from an EMBL/GenBank/DDBJ whole genome shotgun (WGS) entry which is preliminary data.</text>
</comment>
<evidence type="ECO:0000256" key="3">
    <source>
        <dbReference type="ARBA" id="ARBA00022448"/>
    </source>
</evidence>